<evidence type="ECO:0000313" key="2">
    <source>
        <dbReference type="EMBL" id="MBB5075017.1"/>
    </source>
</evidence>
<comment type="caution">
    <text evidence="2">The sequence shown here is derived from an EMBL/GenBank/DDBJ whole genome shotgun (WGS) entry which is preliminary data.</text>
</comment>
<comment type="cofactor">
    <cofactor evidence="1">
        <name>Mg(2+)</name>
        <dbReference type="ChEBI" id="CHEBI:18420"/>
    </cofactor>
</comment>
<keyword evidence="1" id="KW-0460">Magnesium</keyword>
<dbReference type="AlphaFoldDB" id="A0A7W7ZWE9"/>
<dbReference type="Gene3D" id="3.40.190.80">
    <property type="match status" value="1"/>
</dbReference>
<proteinExistence type="predicted"/>
<keyword evidence="3" id="KW-1185">Reference proteome</keyword>
<dbReference type="InterPro" id="IPR050725">
    <property type="entry name" value="CysQ/Inositol_MonoPase"/>
</dbReference>
<dbReference type="InterPro" id="IPR000760">
    <property type="entry name" value="Inositol_monophosphatase-like"/>
</dbReference>
<dbReference type="PANTHER" id="PTHR43028">
    <property type="entry name" value="3'(2'),5'-BISPHOSPHATE NUCLEOTIDASE 1"/>
    <property type="match status" value="1"/>
</dbReference>
<dbReference type="Gene3D" id="3.30.540.10">
    <property type="entry name" value="Fructose-1,6-Bisphosphatase, subunit A, domain 1"/>
    <property type="match status" value="1"/>
</dbReference>
<dbReference type="GO" id="GO:0052834">
    <property type="term" value="F:inositol monophosphate phosphatase activity"/>
    <property type="evidence" value="ECO:0007669"/>
    <property type="project" value="UniProtKB-EC"/>
</dbReference>
<dbReference type="PANTHER" id="PTHR43028:SF5">
    <property type="entry name" value="3'(2'),5'-BISPHOSPHATE NUCLEOTIDASE 1"/>
    <property type="match status" value="1"/>
</dbReference>
<dbReference type="GO" id="GO:0046872">
    <property type="term" value="F:metal ion binding"/>
    <property type="evidence" value="ECO:0007669"/>
    <property type="project" value="UniProtKB-KW"/>
</dbReference>
<dbReference type="Pfam" id="PF00459">
    <property type="entry name" value="Inositol_P"/>
    <property type="match status" value="1"/>
</dbReference>
<dbReference type="EMBL" id="JACHIN010000001">
    <property type="protein sequence ID" value="MBB5075017.1"/>
    <property type="molecule type" value="Genomic_DNA"/>
</dbReference>
<dbReference type="EC" id="3.1.3.25" evidence="2"/>
<feature type="binding site" evidence="1">
    <location>
        <position position="94"/>
    </location>
    <ligand>
        <name>Mg(2+)</name>
        <dbReference type="ChEBI" id="CHEBI:18420"/>
        <label>1</label>
        <note>catalytic</note>
    </ligand>
</feature>
<keyword evidence="2" id="KW-0378">Hydrolase</keyword>
<dbReference type="SUPFAM" id="SSF56655">
    <property type="entry name" value="Carbohydrate phosphatase"/>
    <property type="match status" value="1"/>
</dbReference>
<feature type="binding site" evidence="1">
    <location>
        <position position="234"/>
    </location>
    <ligand>
        <name>Mg(2+)</name>
        <dbReference type="ChEBI" id="CHEBI:18420"/>
        <label>1</label>
        <note>catalytic</note>
    </ligand>
</feature>
<gene>
    <name evidence="2" type="ORF">HNR40_000463</name>
</gene>
<feature type="binding site" evidence="1">
    <location>
        <position position="95"/>
    </location>
    <ligand>
        <name>Mg(2+)</name>
        <dbReference type="ChEBI" id="CHEBI:18420"/>
        <label>1</label>
        <note>catalytic</note>
    </ligand>
</feature>
<protein>
    <submittedName>
        <fullName evidence="2">Myo-inositol-1(Or 4)-monophosphatase</fullName>
        <ecNumber evidence="2">3.1.3.25</ecNumber>
    </submittedName>
</protein>
<dbReference type="Proteomes" id="UP000568380">
    <property type="component" value="Unassembled WGS sequence"/>
</dbReference>
<evidence type="ECO:0000256" key="1">
    <source>
        <dbReference type="PIRSR" id="PIRSR600760-2"/>
    </source>
</evidence>
<feature type="binding site" evidence="1">
    <location>
        <position position="92"/>
    </location>
    <ligand>
        <name>Mg(2+)</name>
        <dbReference type="ChEBI" id="CHEBI:18420"/>
        <label>1</label>
        <note>catalytic</note>
    </ligand>
</feature>
<organism evidence="2 3">
    <name type="scientific">Nonomuraea endophytica</name>
    <dbReference type="NCBI Taxonomy" id="714136"/>
    <lineage>
        <taxon>Bacteria</taxon>
        <taxon>Bacillati</taxon>
        <taxon>Actinomycetota</taxon>
        <taxon>Actinomycetes</taxon>
        <taxon>Streptosporangiales</taxon>
        <taxon>Streptosporangiaceae</taxon>
        <taxon>Nonomuraea</taxon>
    </lineage>
</organism>
<name>A0A7W7ZWE9_9ACTN</name>
<reference evidence="2 3" key="1">
    <citation type="submission" date="2020-08" db="EMBL/GenBank/DDBJ databases">
        <title>Genomic Encyclopedia of Type Strains, Phase IV (KMG-IV): sequencing the most valuable type-strain genomes for metagenomic binning, comparative biology and taxonomic classification.</title>
        <authorList>
            <person name="Goeker M."/>
        </authorList>
    </citation>
    <scope>NUCLEOTIDE SEQUENCE [LARGE SCALE GENOMIC DNA]</scope>
    <source>
        <strain evidence="2 3">DSM 45385</strain>
    </source>
</reference>
<feature type="binding site" evidence="1">
    <location>
        <position position="72"/>
    </location>
    <ligand>
        <name>Mg(2+)</name>
        <dbReference type="ChEBI" id="CHEBI:18420"/>
        <label>1</label>
        <note>catalytic</note>
    </ligand>
</feature>
<sequence length="310" mass="34163">MPVLIETLKRIVTGVIDEVRPGLIKAALSGEHADRTNSRHKDNFLSEFDLRLHDRYRELLSDALPSFVYASEEADPQVIGPHADPDLCVLVDPLDTSEMAVRSLYGYTHVMVYSRSLRRPIAAAVGDIFHELQVYIAARDESGVDHAWLIERDGTSHPLRLSRSVPLREALVTNFLMKPDRFGALAEQGRLFEELGSSGRGRIGVDFGSISLCHVAAGFTDSVIEFHKGFAVWDLAPGHYILSAAGGVVVDLRGRAIPLDYGFATVAEIVKAMDDRYKFVAASAMPLAQEVVAALSENRSDRARTHFPQP</sequence>
<evidence type="ECO:0000313" key="3">
    <source>
        <dbReference type="Proteomes" id="UP000568380"/>
    </source>
</evidence>
<accession>A0A7W7ZWE9</accession>
<keyword evidence="1" id="KW-0479">Metal-binding</keyword>